<keyword evidence="5 8" id="KW-0812">Transmembrane</keyword>
<dbReference type="PANTHER" id="PTHR30012">
    <property type="entry name" value="GENERAL SECRETION PATHWAY PROTEIN"/>
    <property type="match status" value="1"/>
</dbReference>
<name>A0A0F9HLN5_9ZZZZ</name>
<reference evidence="10" key="1">
    <citation type="journal article" date="2015" name="Nature">
        <title>Complex archaea that bridge the gap between prokaryotes and eukaryotes.</title>
        <authorList>
            <person name="Spang A."/>
            <person name="Saw J.H."/>
            <person name="Jorgensen S.L."/>
            <person name="Zaremba-Niedzwiedzka K."/>
            <person name="Martijn J."/>
            <person name="Lind A.E."/>
            <person name="van Eijk R."/>
            <person name="Schleper C."/>
            <person name="Guy L."/>
            <person name="Ettema T.J."/>
        </authorList>
    </citation>
    <scope>NUCLEOTIDE SEQUENCE</scope>
</reference>
<sequence length="317" mass="35125">ALRVLSAQTRNFVLREKVFDLSKEIEGGSSFSKALAKYPETFSSFYTSMVKAGEASGKLSASLLYLADHLEREYELASKTKGALIYPSLVLLLVFSIMFLMVYTVIPQLSMVIKESAVEIPVVTQRVIAISEFLKQNTFVLFSMIVLFLFIIYQYYKTEKGKDFFGRIFLKTPILGSLLRTIYLARFAESLSTLISGGLMIAKALELSSDIVSSSVYKQAILVIRDEVRKGTPISSVLSLSPEVFPPVFVQMVLVGEKTGSLDTSLMNIANFYQKEVERGTANLLAILEPVLIMTLGLVVGGMMLAILMPLYQIIGL</sequence>
<evidence type="ECO:0000256" key="2">
    <source>
        <dbReference type="ARBA" id="ARBA00005745"/>
    </source>
</evidence>
<gene>
    <name evidence="10" type="ORF">LCGC14_2048520</name>
</gene>
<accession>A0A0F9HLN5</accession>
<evidence type="ECO:0000256" key="7">
    <source>
        <dbReference type="ARBA" id="ARBA00023136"/>
    </source>
</evidence>
<evidence type="ECO:0000256" key="6">
    <source>
        <dbReference type="ARBA" id="ARBA00022989"/>
    </source>
</evidence>
<keyword evidence="6 8" id="KW-1133">Transmembrane helix</keyword>
<feature type="non-terminal residue" evidence="10">
    <location>
        <position position="1"/>
    </location>
</feature>
<dbReference type="AlphaFoldDB" id="A0A0F9HLN5"/>
<dbReference type="InterPro" id="IPR018076">
    <property type="entry name" value="T2SS_GspF_dom"/>
</dbReference>
<evidence type="ECO:0000256" key="1">
    <source>
        <dbReference type="ARBA" id="ARBA00004429"/>
    </source>
</evidence>
<dbReference type="Pfam" id="PF00482">
    <property type="entry name" value="T2SSF"/>
    <property type="match status" value="2"/>
</dbReference>
<dbReference type="PRINTS" id="PR00812">
    <property type="entry name" value="BCTERIALGSPF"/>
</dbReference>
<keyword evidence="3" id="KW-1003">Cell membrane</keyword>
<evidence type="ECO:0000256" key="4">
    <source>
        <dbReference type="ARBA" id="ARBA00022519"/>
    </source>
</evidence>
<organism evidence="10">
    <name type="scientific">marine sediment metagenome</name>
    <dbReference type="NCBI Taxonomy" id="412755"/>
    <lineage>
        <taxon>unclassified sequences</taxon>
        <taxon>metagenomes</taxon>
        <taxon>ecological metagenomes</taxon>
    </lineage>
</organism>
<evidence type="ECO:0000256" key="5">
    <source>
        <dbReference type="ARBA" id="ARBA00022692"/>
    </source>
</evidence>
<dbReference type="Gene3D" id="1.20.81.30">
    <property type="entry name" value="Type II secretion system (T2SS), domain F"/>
    <property type="match status" value="2"/>
</dbReference>
<dbReference type="EMBL" id="LAZR01024165">
    <property type="protein sequence ID" value="KKL76077.1"/>
    <property type="molecule type" value="Genomic_DNA"/>
</dbReference>
<comment type="similarity">
    <text evidence="2">Belongs to the GSP F family.</text>
</comment>
<proteinExistence type="inferred from homology"/>
<feature type="transmembrane region" description="Helical" evidence="8">
    <location>
        <begin position="291"/>
        <end position="312"/>
    </location>
</feature>
<feature type="domain" description="Type II secretion system protein GspF" evidence="9">
    <location>
        <begin position="1"/>
        <end position="107"/>
    </location>
</feature>
<feature type="transmembrane region" description="Helical" evidence="8">
    <location>
        <begin position="84"/>
        <end position="106"/>
    </location>
</feature>
<evidence type="ECO:0000256" key="3">
    <source>
        <dbReference type="ARBA" id="ARBA00022475"/>
    </source>
</evidence>
<evidence type="ECO:0000313" key="10">
    <source>
        <dbReference type="EMBL" id="KKL76077.1"/>
    </source>
</evidence>
<keyword evidence="7 8" id="KW-0472">Membrane</keyword>
<protein>
    <recommendedName>
        <fullName evidence="9">Type II secretion system protein GspF domain-containing protein</fullName>
    </recommendedName>
</protein>
<keyword evidence="4" id="KW-0997">Cell inner membrane</keyword>
<feature type="transmembrane region" description="Helical" evidence="8">
    <location>
        <begin position="139"/>
        <end position="156"/>
    </location>
</feature>
<dbReference type="InterPro" id="IPR003004">
    <property type="entry name" value="GspF/PilC"/>
</dbReference>
<feature type="domain" description="Type II secretion system protein GspF" evidence="9">
    <location>
        <begin position="187"/>
        <end position="310"/>
    </location>
</feature>
<dbReference type="GO" id="GO:0005886">
    <property type="term" value="C:plasma membrane"/>
    <property type="evidence" value="ECO:0007669"/>
    <property type="project" value="UniProtKB-SubCell"/>
</dbReference>
<dbReference type="PANTHER" id="PTHR30012:SF0">
    <property type="entry name" value="TYPE II SECRETION SYSTEM PROTEIN F-RELATED"/>
    <property type="match status" value="1"/>
</dbReference>
<dbReference type="FunFam" id="1.20.81.30:FF:000001">
    <property type="entry name" value="Type II secretion system protein F"/>
    <property type="match status" value="1"/>
</dbReference>
<dbReference type="InterPro" id="IPR042094">
    <property type="entry name" value="T2SS_GspF_sf"/>
</dbReference>
<comment type="caution">
    <text evidence="10">The sequence shown here is derived from an EMBL/GenBank/DDBJ whole genome shotgun (WGS) entry which is preliminary data.</text>
</comment>
<comment type="subcellular location">
    <subcellularLocation>
        <location evidence="1">Cell inner membrane</location>
        <topology evidence="1">Multi-pass membrane protein</topology>
    </subcellularLocation>
</comment>
<evidence type="ECO:0000256" key="8">
    <source>
        <dbReference type="SAM" id="Phobius"/>
    </source>
</evidence>
<evidence type="ECO:0000259" key="9">
    <source>
        <dbReference type="Pfam" id="PF00482"/>
    </source>
</evidence>